<dbReference type="AlphaFoldDB" id="A0A0E0I9Q2"/>
<reference evidence="1" key="2">
    <citation type="submission" date="2018-04" db="EMBL/GenBank/DDBJ databases">
        <title>OnivRS2 (Oryza nivara Reference Sequence Version 2).</title>
        <authorList>
            <person name="Zhang J."/>
            <person name="Kudrna D."/>
            <person name="Lee S."/>
            <person name="Talag J."/>
            <person name="Rajasekar S."/>
            <person name="Welchert J."/>
            <person name="Hsing Y.-I."/>
            <person name="Wing R.A."/>
        </authorList>
    </citation>
    <scope>NUCLEOTIDE SEQUENCE [LARGE SCALE GENOMIC DNA]</scope>
    <source>
        <strain evidence="1">SL10</strain>
    </source>
</reference>
<accession>A0A0E0I9Q2</accession>
<dbReference type="Proteomes" id="UP000006591">
    <property type="component" value="Chromosome 8"/>
</dbReference>
<sequence>MLHLDFRAATRTRRVTTSDVKCPIEILGADNTPSRLVYLFVNAFVKEMRLVPVGLHWHLMPNYAR</sequence>
<dbReference type="EnsemblPlants" id="ONIVA08G09800.1">
    <property type="protein sequence ID" value="ONIVA08G09800.1"/>
    <property type="gene ID" value="ONIVA08G09800"/>
</dbReference>
<evidence type="ECO:0000313" key="2">
    <source>
        <dbReference type="Proteomes" id="UP000006591"/>
    </source>
</evidence>
<dbReference type="Gramene" id="ONIVA08G09800.1">
    <property type="protein sequence ID" value="ONIVA08G09800.1"/>
    <property type="gene ID" value="ONIVA08G09800"/>
</dbReference>
<keyword evidence="2" id="KW-1185">Reference proteome</keyword>
<evidence type="ECO:0000313" key="1">
    <source>
        <dbReference type="EnsemblPlants" id="ONIVA08G09800.1"/>
    </source>
</evidence>
<dbReference type="HOGENOM" id="CLU_2853661_0_0_1"/>
<proteinExistence type="predicted"/>
<reference evidence="1" key="1">
    <citation type="submission" date="2015-04" db="UniProtKB">
        <authorList>
            <consortium name="EnsemblPlants"/>
        </authorList>
    </citation>
    <scope>IDENTIFICATION</scope>
    <source>
        <strain evidence="1">SL10</strain>
    </source>
</reference>
<organism evidence="1">
    <name type="scientific">Oryza nivara</name>
    <name type="common">Indian wild rice</name>
    <name type="synonym">Oryza sativa f. spontanea</name>
    <dbReference type="NCBI Taxonomy" id="4536"/>
    <lineage>
        <taxon>Eukaryota</taxon>
        <taxon>Viridiplantae</taxon>
        <taxon>Streptophyta</taxon>
        <taxon>Embryophyta</taxon>
        <taxon>Tracheophyta</taxon>
        <taxon>Spermatophyta</taxon>
        <taxon>Magnoliopsida</taxon>
        <taxon>Liliopsida</taxon>
        <taxon>Poales</taxon>
        <taxon>Poaceae</taxon>
        <taxon>BOP clade</taxon>
        <taxon>Oryzoideae</taxon>
        <taxon>Oryzeae</taxon>
        <taxon>Oryzinae</taxon>
        <taxon>Oryza</taxon>
    </lineage>
</organism>
<name>A0A0E0I9Q2_ORYNI</name>
<protein>
    <submittedName>
        <fullName evidence="1">Uncharacterized protein</fullName>
    </submittedName>
</protein>